<evidence type="ECO:0000256" key="3">
    <source>
        <dbReference type="PROSITE-ProRule" id="PRU00221"/>
    </source>
</evidence>
<keyword evidence="2" id="KW-0677">Repeat</keyword>
<reference evidence="4 5" key="1">
    <citation type="submission" date="2013-07" db="EMBL/GenBank/DDBJ databases">
        <authorList>
            <person name="Stoco P.H."/>
            <person name="Wagner G."/>
            <person name="Gerber A."/>
            <person name="Zaha A."/>
            <person name="Thompson C."/>
            <person name="Bartholomeu D.C."/>
            <person name="Luckemeyer D.D."/>
            <person name="Bahia D."/>
            <person name="Loreto E."/>
            <person name="Prestes E.B."/>
            <person name="Lima F.M."/>
            <person name="Rodrigues-Luiz G."/>
            <person name="Vallejo G.A."/>
            <person name="Filho J.F."/>
            <person name="Monteiro K.M."/>
            <person name="Tyler K.M."/>
            <person name="de Almeida L.G."/>
            <person name="Ortiz M.F."/>
            <person name="Siervo M.A."/>
            <person name="de Moraes M.H."/>
            <person name="Cunha O.L."/>
            <person name="Mendonca-Neto R."/>
            <person name="Silva R."/>
            <person name="Teixeira S.M."/>
            <person name="Murta S.M."/>
            <person name="Sincero T.C."/>
            <person name="Mendes T.A."/>
            <person name="Urmenyi T.P."/>
            <person name="Silva V.G."/>
            <person name="da Rocha W.D."/>
            <person name="Andersson B."/>
            <person name="Romanha A.J."/>
            <person name="Steindel M."/>
            <person name="de Vasconcelos A.T."/>
            <person name="Grisard E.C."/>
        </authorList>
    </citation>
    <scope>NUCLEOTIDE SEQUENCE [LARGE SCALE GENOMIC DNA]</scope>
    <source>
        <strain evidence="4 5">SC58</strain>
    </source>
</reference>
<dbReference type="Pfam" id="PF00400">
    <property type="entry name" value="WD40"/>
    <property type="match status" value="1"/>
</dbReference>
<dbReference type="SMART" id="SM00320">
    <property type="entry name" value="WD40"/>
    <property type="match status" value="4"/>
</dbReference>
<evidence type="ECO:0000313" key="4">
    <source>
        <dbReference type="EMBL" id="ESL06053.1"/>
    </source>
</evidence>
<keyword evidence="1 3" id="KW-0853">WD repeat</keyword>
<protein>
    <submittedName>
        <fullName evidence="4">Guanine nucleotide-binding protein beta subunit-like protein</fullName>
    </submittedName>
</protein>
<gene>
    <name evidence="4" type="ORF">TRSC58_06279</name>
</gene>
<dbReference type="InterPro" id="IPR015943">
    <property type="entry name" value="WD40/YVTN_repeat-like_dom_sf"/>
</dbReference>
<dbReference type="PANTHER" id="PTHR19848:SF8">
    <property type="entry name" value="F-BOX AND WD REPEAT DOMAIN CONTAINING 7"/>
    <property type="match status" value="1"/>
</dbReference>
<evidence type="ECO:0000256" key="2">
    <source>
        <dbReference type="ARBA" id="ARBA00022737"/>
    </source>
</evidence>
<sequence>MRIKLDVELQEADLQNIDHIKHVLKSFPEGVTVGFVTNKEALARLVNAALVKRSFESIIPELTDRLCHPSLYEDCLDVLCEAMFDSQRVERGDPLDGFISLLAQLPGNKQSAVKADIVQRIMIFLSRHRRLDCSRVPLLPYAEVLAALTKAEMLNVRSVVVALMQMIRLDNTRSAGITCLGKMVEVAHGLLLDRLDQHTLETLRSTVAFAQQDDTFLYDVEYIMEPFGWSQSEKFINFAVRLSGAHHISAILALAYGGGTNSREAVVTSSVDGTIGTWDQSGVLTENLVLSRHYASSMDFANSGRILIVGTVGRHAAVAPAVVIYSTDPTYNEESNWQESGGAEPRGARFITAVRSLKGTGTLRYCCGVTTASANSVLLYDGTQMIQEYTDHNDIISAVHVIPDREHILVTGSRDCSVMVYDLRMAQAATTPSAYRHYSTVTSIGSCGDCLFTGGLDRRVVGHDLRMMGQGVATRELDSAVLSLSVNPNMVCAASTMTGIHLINFANSAMPTCRADGGRMSPRYNAIAWNAQGNVLYAGGDSNTLDLFTRSYPDTEAYTA</sequence>
<dbReference type="VEuPathDB" id="TriTrypDB:TRSC58_06279"/>
<organism evidence="4 5">
    <name type="scientific">Trypanosoma rangeli SC58</name>
    <dbReference type="NCBI Taxonomy" id="429131"/>
    <lineage>
        <taxon>Eukaryota</taxon>
        <taxon>Discoba</taxon>
        <taxon>Euglenozoa</taxon>
        <taxon>Kinetoplastea</taxon>
        <taxon>Metakinetoplastina</taxon>
        <taxon>Trypanosomatida</taxon>
        <taxon>Trypanosomatidae</taxon>
        <taxon>Trypanosoma</taxon>
        <taxon>Herpetosoma</taxon>
    </lineage>
</organism>
<name>A0A061ISX3_TRYRA</name>
<dbReference type="InterPro" id="IPR036322">
    <property type="entry name" value="WD40_repeat_dom_sf"/>
</dbReference>
<feature type="repeat" description="WD" evidence="3">
    <location>
        <begin position="389"/>
        <end position="431"/>
    </location>
</feature>
<dbReference type="EMBL" id="AUPL01006279">
    <property type="protein sequence ID" value="ESL06053.1"/>
    <property type="molecule type" value="Genomic_DNA"/>
</dbReference>
<keyword evidence="5" id="KW-1185">Reference proteome</keyword>
<dbReference type="PROSITE" id="PS50082">
    <property type="entry name" value="WD_REPEATS_2"/>
    <property type="match status" value="1"/>
</dbReference>
<dbReference type="SUPFAM" id="SSF50978">
    <property type="entry name" value="WD40 repeat-like"/>
    <property type="match status" value="1"/>
</dbReference>
<evidence type="ECO:0000256" key="1">
    <source>
        <dbReference type="ARBA" id="ARBA00022574"/>
    </source>
</evidence>
<comment type="caution">
    <text evidence="4">The sequence shown here is derived from an EMBL/GenBank/DDBJ whole genome shotgun (WGS) entry which is preliminary data.</text>
</comment>
<dbReference type="Gene3D" id="2.130.10.10">
    <property type="entry name" value="YVTN repeat-like/Quinoprotein amine dehydrogenase"/>
    <property type="match status" value="1"/>
</dbReference>
<proteinExistence type="predicted"/>
<dbReference type="AlphaFoldDB" id="A0A061ISX3"/>
<dbReference type="Proteomes" id="UP000031737">
    <property type="component" value="Unassembled WGS sequence"/>
</dbReference>
<dbReference type="OrthoDB" id="1068471at2759"/>
<accession>A0A061ISX3</accession>
<evidence type="ECO:0000313" key="5">
    <source>
        <dbReference type="Proteomes" id="UP000031737"/>
    </source>
</evidence>
<dbReference type="InterPro" id="IPR001680">
    <property type="entry name" value="WD40_rpt"/>
</dbReference>
<dbReference type="PANTHER" id="PTHR19848">
    <property type="entry name" value="WD40 REPEAT PROTEIN"/>
    <property type="match status" value="1"/>
</dbReference>